<accession>A0A193SPD4</accession>
<dbReference type="AlphaFoldDB" id="A0A193SPD4"/>
<protein>
    <submittedName>
        <fullName evidence="1">Uncharacterized protein</fullName>
    </submittedName>
</protein>
<name>A0A193SPD4_9PSED</name>
<proteinExistence type="predicted"/>
<keyword evidence="2" id="KW-1185">Reference proteome</keyword>
<dbReference type="Proteomes" id="UP000239025">
    <property type="component" value="Chromosome 1"/>
</dbReference>
<organism evidence="1 2">
    <name type="scientific">Pseudomonas cerasi</name>
    <dbReference type="NCBI Taxonomy" id="1583341"/>
    <lineage>
        <taxon>Bacteria</taxon>
        <taxon>Pseudomonadati</taxon>
        <taxon>Pseudomonadota</taxon>
        <taxon>Gammaproteobacteria</taxon>
        <taxon>Pseudomonadales</taxon>
        <taxon>Pseudomonadaceae</taxon>
        <taxon>Pseudomonas</taxon>
    </lineage>
</organism>
<evidence type="ECO:0000313" key="1">
    <source>
        <dbReference type="EMBL" id="SOS20490.1"/>
    </source>
</evidence>
<dbReference type="EMBL" id="LT963395">
    <property type="protein sequence ID" value="SOS20490.1"/>
    <property type="molecule type" value="Genomic_DNA"/>
</dbReference>
<sequence length="59" mass="6456">MIEWMLIIALGTGNELHGAYKSQEDCQKAGIELMTARYSLGKPGTAGCYKKFSVMTSKP</sequence>
<evidence type="ECO:0000313" key="2">
    <source>
        <dbReference type="Proteomes" id="UP000239025"/>
    </source>
</evidence>
<reference evidence="2" key="1">
    <citation type="submission" date="2017-11" db="EMBL/GenBank/DDBJ databases">
        <authorList>
            <person name="Blom J."/>
        </authorList>
    </citation>
    <scope>NUCLEOTIDE SEQUENCE [LARGE SCALE GENOMIC DNA]</scope>
</reference>
<gene>
    <name evidence="1" type="ORF">PL963_02630</name>
</gene>